<dbReference type="PANTHER" id="PTHR33048">
    <property type="entry name" value="PTH11-LIKE INTEGRAL MEMBRANE PROTEIN (AFU_ORTHOLOGUE AFUA_5G11245)"/>
    <property type="match status" value="1"/>
</dbReference>
<name>A0AAJ0CTI1_9HYPO</name>
<proteinExistence type="inferred from homology"/>
<dbReference type="EMBL" id="JASWJB010000043">
    <property type="protein sequence ID" value="KAK2606240.1"/>
    <property type="molecule type" value="Genomic_DNA"/>
</dbReference>
<protein>
    <recommendedName>
        <fullName evidence="7">Rhodopsin domain-containing protein</fullName>
    </recommendedName>
</protein>
<dbReference type="PANTHER" id="PTHR33048:SF143">
    <property type="entry name" value="EXTRACELLULAR MEMBRANE PROTEIN CFEM DOMAIN-CONTAINING PROTEIN-RELATED"/>
    <property type="match status" value="1"/>
</dbReference>
<comment type="caution">
    <text evidence="8">The sequence shown here is derived from an EMBL/GenBank/DDBJ whole genome shotgun (WGS) entry which is preliminary data.</text>
</comment>
<comment type="subcellular location">
    <subcellularLocation>
        <location evidence="1">Membrane</location>
        <topology evidence="1">Multi-pass membrane protein</topology>
    </subcellularLocation>
</comment>
<feature type="transmembrane region" description="Helical" evidence="6">
    <location>
        <begin position="80"/>
        <end position="102"/>
    </location>
</feature>
<evidence type="ECO:0000313" key="9">
    <source>
        <dbReference type="Proteomes" id="UP001251528"/>
    </source>
</evidence>
<dbReference type="InterPro" id="IPR049326">
    <property type="entry name" value="Rhodopsin_dom_fungi"/>
</dbReference>
<reference evidence="8" key="1">
    <citation type="submission" date="2023-06" db="EMBL/GenBank/DDBJ databases">
        <title>Conoideocrella luteorostrata (Hypocreales: Clavicipitaceae), a potential biocontrol fungus for elongate hemlock scale in United States Christmas tree production areas.</title>
        <authorList>
            <person name="Barrett H."/>
            <person name="Lovett B."/>
            <person name="Macias A.M."/>
            <person name="Stajich J.E."/>
            <person name="Kasson M.T."/>
        </authorList>
    </citation>
    <scope>NUCLEOTIDE SEQUENCE</scope>
    <source>
        <strain evidence="8">ARSEF 14590</strain>
    </source>
</reference>
<dbReference type="GO" id="GO:0016020">
    <property type="term" value="C:membrane"/>
    <property type="evidence" value="ECO:0007669"/>
    <property type="project" value="UniProtKB-SubCell"/>
</dbReference>
<evidence type="ECO:0000256" key="2">
    <source>
        <dbReference type="ARBA" id="ARBA00022692"/>
    </source>
</evidence>
<dbReference type="Proteomes" id="UP001251528">
    <property type="component" value="Unassembled WGS sequence"/>
</dbReference>
<keyword evidence="4 6" id="KW-0472">Membrane</keyword>
<feature type="transmembrane region" description="Helical" evidence="6">
    <location>
        <begin position="114"/>
        <end position="136"/>
    </location>
</feature>
<keyword evidence="2 6" id="KW-0812">Transmembrane</keyword>
<gene>
    <name evidence="8" type="ORF">QQS21_003288</name>
</gene>
<feature type="domain" description="Rhodopsin" evidence="7">
    <location>
        <begin position="106"/>
        <end position="285"/>
    </location>
</feature>
<evidence type="ECO:0000256" key="6">
    <source>
        <dbReference type="SAM" id="Phobius"/>
    </source>
</evidence>
<evidence type="ECO:0000256" key="5">
    <source>
        <dbReference type="ARBA" id="ARBA00038359"/>
    </source>
</evidence>
<keyword evidence="3 6" id="KW-1133">Transmembrane helix</keyword>
<dbReference type="InterPro" id="IPR052337">
    <property type="entry name" value="SAT4-like"/>
</dbReference>
<feature type="transmembrane region" description="Helical" evidence="6">
    <location>
        <begin position="192"/>
        <end position="213"/>
    </location>
</feature>
<dbReference type="Pfam" id="PF20684">
    <property type="entry name" value="Fung_rhodopsin"/>
    <property type="match status" value="1"/>
</dbReference>
<accession>A0AAJ0CTI1</accession>
<evidence type="ECO:0000256" key="4">
    <source>
        <dbReference type="ARBA" id="ARBA00023136"/>
    </source>
</evidence>
<keyword evidence="9" id="KW-1185">Reference proteome</keyword>
<dbReference type="AlphaFoldDB" id="A0AAJ0CTI1"/>
<evidence type="ECO:0000256" key="1">
    <source>
        <dbReference type="ARBA" id="ARBA00004141"/>
    </source>
</evidence>
<evidence type="ECO:0000313" key="8">
    <source>
        <dbReference type="EMBL" id="KAK2606240.1"/>
    </source>
</evidence>
<comment type="similarity">
    <text evidence="5">Belongs to the SAT4 family.</text>
</comment>
<organism evidence="8 9">
    <name type="scientific">Conoideocrella luteorostrata</name>
    <dbReference type="NCBI Taxonomy" id="1105319"/>
    <lineage>
        <taxon>Eukaryota</taxon>
        <taxon>Fungi</taxon>
        <taxon>Dikarya</taxon>
        <taxon>Ascomycota</taxon>
        <taxon>Pezizomycotina</taxon>
        <taxon>Sordariomycetes</taxon>
        <taxon>Hypocreomycetidae</taxon>
        <taxon>Hypocreales</taxon>
        <taxon>Clavicipitaceae</taxon>
        <taxon>Conoideocrella</taxon>
    </lineage>
</organism>
<evidence type="ECO:0000256" key="3">
    <source>
        <dbReference type="ARBA" id="ARBA00022989"/>
    </source>
</evidence>
<sequence>MALKELDMPLLTLAPCAVQCLDLTKLHSSPTTLCGSTFSRQDVDSCLMSSCSLLEAFSTRRLIEVFCETPVRNKTAELDRLNLCFGSVTVVIVSTRALFNLFIGAKHGLKIDDWLLLIAAPLGLATIILLTCGLNANGFGKDIWGTDLDSLVSYGIYFYVIEILYLVLMTLAKVALAFFYVGLFPAKNIRRLLFAVILFHVIAGIAFVLKVIFQCTPASYNWNKYSGNPQFHGHCVNINLSSWINGAIGVASDFVLLAIPLSQVKGLNLHWRKKIEATLMFMTGMM</sequence>
<feature type="transmembrane region" description="Helical" evidence="6">
    <location>
        <begin position="156"/>
        <end position="180"/>
    </location>
</feature>
<evidence type="ECO:0000259" key="7">
    <source>
        <dbReference type="Pfam" id="PF20684"/>
    </source>
</evidence>